<dbReference type="PANTHER" id="PTHR33204">
    <property type="entry name" value="TRANSCRIPTIONAL REGULATOR, MARR FAMILY"/>
    <property type="match status" value="1"/>
</dbReference>
<evidence type="ECO:0000313" key="6">
    <source>
        <dbReference type="Proteomes" id="UP000092495"/>
    </source>
</evidence>
<dbReference type="InterPro" id="IPR002577">
    <property type="entry name" value="HTH_HxlR"/>
</dbReference>
<proteinExistence type="predicted"/>
<dbReference type="Pfam" id="PF01638">
    <property type="entry name" value="HxlR"/>
    <property type="match status" value="1"/>
</dbReference>
<dbReference type="PROSITE" id="PS51118">
    <property type="entry name" value="HTH_HXLR"/>
    <property type="match status" value="1"/>
</dbReference>
<protein>
    <submittedName>
        <fullName evidence="5">MarR family transcriptional regulator</fullName>
    </submittedName>
</protein>
<dbReference type="STRING" id="414778.BCM40_00390"/>
<dbReference type="Gene3D" id="1.10.10.10">
    <property type="entry name" value="Winged helix-like DNA-binding domain superfamily/Winged helix DNA-binding domain"/>
    <property type="match status" value="1"/>
</dbReference>
<dbReference type="SUPFAM" id="SSF46785">
    <property type="entry name" value="Winged helix' DNA-binding domain"/>
    <property type="match status" value="1"/>
</dbReference>
<organism evidence="5 6">
    <name type="scientific">Planococcus donghaensis</name>
    <dbReference type="NCBI Taxonomy" id="414778"/>
    <lineage>
        <taxon>Bacteria</taxon>
        <taxon>Bacillati</taxon>
        <taxon>Bacillota</taxon>
        <taxon>Bacilli</taxon>
        <taxon>Bacillales</taxon>
        <taxon>Caryophanaceae</taxon>
        <taxon>Planococcus</taxon>
    </lineage>
</organism>
<dbReference type="PANTHER" id="PTHR33204:SF33">
    <property type="entry name" value="TRANSCRIPTIONAL REGULATOR, MARR FAMILY"/>
    <property type="match status" value="1"/>
</dbReference>
<evidence type="ECO:0000259" key="4">
    <source>
        <dbReference type="PROSITE" id="PS51118"/>
    </source>
</evidence>
<evidence type="ECO:0000256" key="3">
    <source>
        <dbReference type="ARBA" id="ARBA00023163"/>
    </source>
</evidence>
<reference evidence="5" key="1">
    <citation type="submission" date="2016-10" db="EMBL/GenBank/DDBJ databases">
        <authorList>
            <person name="See-Too W.S."/>
        </authorList>
    </citation>
    <scope>NUCLEOTIDE SEQUENCE</scope>
    <source>
        <strain evidence="5">DSM 22276</strain>
    </source>
</reference>
<evidence type="ECO:0000313" key="5">
    <source>
        <dbReference type="EMBL" id="ANU21881.1"/>
    </source>
</evidence>
<keyword evidence="1" id="KW-0805">Transcription regulation</keyword>
<accession>A0A1C7EDV6</accession>
<name>A0A1C7EDV6_9BACL</name>
<keyword evidence="3" id="KW-0804">Transcription</keyword>
<dbReference type="RefSeq" id="WP_065525017.1">
    <property type="nucleotide sequence ID" value="NZ_CP016543.2"/>
</dbReference>
<dbReference type="OrthoDB" id="9791143at2"/>
<evidence type="ECO:0000256" key="1">
    <source>
        <dbReference type="ARBA" id="ARBA00023015"/>
    </source>
</evidence>
<dbReference type="EMBL" id="CP016543">
    <property type="protein sequence ID" value="ANU21881.1"/>
    <property type="molecule type" value="Genomic_DNA"/>
</dbReference>
<dbReference type="InterPro" id="IPR036388">
    <property type="entry name" value="WH-like_DNA-bd_sf"/>
</dbReference>
<gene>
    <name evidence="5" type="ORF">BCM40_00390</name>
</gene>
<dbReference type="GO" id="GO:0003677">
    <property type="term" value="F:DNA binding"/>
    <property type="evidence" value="ECO:0007669"/>
    <property type="project" value="UniProtKB-KW"/>
</dbReference>
<dbReference type="KEGG" id="pdg:BCM40_00390"/>
<sequence>MNTGKVQENTINPFLNQYSCPVAGTLDVIGGKWKGVILFHLLEDKKRFNELKRLNSGITQRMLTLQLRELEADGIIHREVYPVIPPKVEYSLTDFGQSLKPIVLLMREWGEEYMETVLTQRQKNVGE</sequence>
<keyword evidence="2" id="KW-0238">DNA-binding</keyword>
<dbReference type="Proteomes" id="UP000092495">
    <property type="component" value="Chromosome"/>
</dbReference>
<keyword evidence="6" id="KW-1185">Reference proteome</keyword>
<feature type="domain" description="HTH hxlR-type" evidence="4">
    <location>
        <begin position="20"/>
        <end position="118"/>
    </location>
</feature>
<evidence type="ECO:0000256" key="2">
    <source>
        <dbReference type="ARBA" id="ARBA00023125"/>
    </source>
</evidence>
<dbReference type="AlphaFoldDB" id="A0A1C7EDV6"/>
<dbReference type="InterPro" id="IPR036390">
    <property type="entry name" value="WH_DNA-bd_sf"/>
</dbReference>